<name>A0A8J2VET3_9BACL</name>
<evidence type="ECO:0000313" key="2">
    <source>
        <dbReference type="Proteomes" id="UP000625210"/>
    </source>
</evidence>
<gene>
    <name evidence="1" type="ORF">GCM10011571_11390</name>
</gene>
<organism evidence="1 2">
    <name type="scientific">Marinithermofilum abyssi</name>
    <dbReference type="NCBI Taxonomy" id="1571185"/>
    <lineage>
        <taxon>Bacteria</taxon>
        <taxon>Bacillati</taxon>
        <taxon>Bacillota</taxon>
        <taxon>Bacilli</taxon>
        <taxon>Bacillales</taxon>
        <taxon>Thermoactinomycetaceae</taxon>
        <taxon>Marinithermofilum</taxon>
    </lineage>
</organism>
<sequence>MFYFFFGVGNCKQVANEVLTRTRKRVMNNGTPLNGKDEITRFDRDKTPDGEHIFACMPANL</sequence>
<proteinExistence type="predicted"/>
<accession>A0A8J2VET3</accession>
<dbReference type="Proteomes" id="UP000625210">
    <property type="component" value="Unassembled WGS sequence"/>
</dbReference>
<reference evidence="1" key="2">
    <citation type="submission" date="2020-09" db="EMBL/GenBank/DDBJ databases">
        <authorList>
            <person name="Sun Q."/>
            <person name="Zhou Y."/>
        </authorList>
    </citation>
    <scope>NUCLEOTIDE SEQUENCE</scope>
    <source>
        <strain evidence="1">CGMCC 1.15179</strain>
    </source>
</reference>
<protein>
    <submittedName>
        <fullName evidence="1">Uncharacterized protein</fullName>
    </submittedName>
</protein>
<comment type="caution">
    <text evidence="1">The sequence shown here is derived from an EMBL/GenBank/DDBJ whole genome shotgun (WGS) entry which is preliminary data.</text>
</comment>
<dbReference type="AlphaFoldDB" id="A0A8J2VET3"/>
<reference evidence="1" key="1">
    <citation type="journal article" date="2014" name="Int. J. Syst. Evol. Microbiol.">
        <title>Complete genome sequence of Corynebacterium casei LMG S-19264T (=DSM 44701T), isolated from a smear-ripened cheese.</title>
        <authorList>
            <consortium name="US DOE Joint Genome Institute (JGI-PGF)"/>
            <person name="Walter F."/>
            <person name="Albersmeier A."/>
            <person name="Kalinowski J."/>
            <person name="Ruckert C."/>
        </authorList>
    </citation>
    <scope>NUCLEOTIDE SEQUENCE</scope>
    <source>
        <strain evidence="1">CGMCC 1.15179</strain>
    </source>
</reference>
<evidence type="ECO:0000313" key="1">
    <source>
        <dbReference type="EMBL" id="GGE11730.1"/>
    </source>
</evidence>
<keyword evidence="2" id="KW-1185">Reference proteome</keyword>
<dbReference type="EMBL" id="BMHQ01000003">
    <property type="protein sequence ID" value="GGE11730.1"/>
    <property type="molecule type" value="Genomic_DNA"/>
</dbReference>